<dbReference type="eggNOG" id="KOG0239">
    <property type="taxonomic scope" value="Eukaryota"/>
</dbReference>
<evidence type="ECO:0000313" key="15">
    <source>
        <dbReference type="EMBL" id="CAP80934.1"/>
    </source>
</evidence>
<keyword evidence="16" id="KW-1185">Reference proteome</keyword>
<evidence type="ECO:0000256" key="13">
    <source>
        <dbReference type="SAM" id="MobiDB-lite"/>
    </source>
</evidence>
<keyword evidence="5 10" id="KW-0547">Nucleotide-binding</keyword>
<evidence type="ECO:0000256" key="6">
    <source>
        <dbReference type="ARBA" id="ARBA00022840"/>
    </source>
</evidence>
<dbReference type="PANTHER" id="PTHR47972:SF45">
    <property type="entry name" value="PROTEIN CLARET SEGREGATIONAL"/>
    <property type="match status" value="1"/>
</dbReference>
<dbReference type="OMA" id="RHDMQKC"/>
<evidence type="ECO:0000256" key="10">
    <source>
        <dbReference type="PROSITE-ProRule" id="PRU00283"/>
    </source>
</evidence>
<proteinExistence type="inferred from homology"/>
<dbReference type="Pfam" id="PF00225">
    <property type="entry name" value="Kinesin"/>
    <property type="match status" value="1"/>
</dbReference>
<comment type="similarity">
    <text evidence="2">Belongs to the TRAFAC class myosin-kinesin ATPase superfamily. Kinesin family. KIN-14 subfamily.</text>
</comment>
<feature type="binding site" evidence="10">
    <location>
        <begin position="549"/>
        <end position="556"/>
    </location>
    <ligand>
        <name>ATP</name>
        <dbReference type="ChEBI" id="CHEBI:30616"/>
    </ligand>
</feature>
<evidence type="ECO:0000256" key="4">
    <source>
        <dbReference type="ARBA" id="ARBA00022701"/>
    </source>
</evidence>
<dbReference type="AlphaFoldDB" id="B6GZJ1"/>
<dbReference type="FunFam" id="3.40.850.10:FF:000065">
    <property type="entry name" value="Kinesin-like protein"/>
    <property type="match status" value="1"/>
</dbReference>
<dbReference type="BioCyc" id="PCHR:PC12G13070-MONOMER"/>
<dbReference type="HOGENOM" id="CLU_001485_12_1_1"/>
<keyword evidence="3" id="KW-0963">Cytoplasm</keyword>
<evidence type="ECO:0000256" key="3">
    <source>
        <dbReference type="ARBA" id="ARBA00022490"/>
    </source>
</evidence>
<dbReference type="VEuPathDB" id="FungiDB:PCH_Pc12g13070"/>
<keyword evidence="6 10" id="KW-0067">ATP-binding</keyword>
<dbReference type="EMBL" id="AM920427">
    <property type="protein sequence ID" value="CAP80934.1"/>
    <property type="molecule type" value="Genomic_DNA"/>
</dbReference>
<evidence type="ECO:0000256" key="5">
    <source>
        <dbReference type="ARBA" id="ARBA00022741"/>
    </source>
</evidence>
<keyword evidence="7 12" id="KW-0175">Coiled coil</keyword>
<dbReference type="Proteomes" id="UP000000724">
    <property type="component" value="Contig Pc00c12"/>
</dbReference>
<dbReference type="InterPro" id="IPR027640">
    <property type="entry name" value="Kinesin-like_fam"/>
</dbReference>
<comment type="subcellular location">
    <subcellularLocation>
        <location evidence="1">Cytoplasm</location>
        <location evidence="1">Cytoskeleton</location>
    </subcellularLocation>
</comment>
<reference evidence="15 16" key="1">
    <citation type="journal article" date="2008" name="Nat. Biotechnol.">
        <title>Genome sequencing and analysis of the filamentous fungus Penicillium chrysogenum.</title>
        <authorList>
            <person name="van den Berg M.A."/>
            <person name="Albang R."/>
            <person name="Albermann K."/>
            <person name="Badger J.H."/>
            <person name="Daran J.-M."/>
            <person name="Driessen A.J.M."/>
            <person name="Garcia-Estrada C."/>
            <person name="Fedorova N.D."/>
            <person name="Harris D.M."/>
            <person name="Heijne W.H.M."/>
            <person name="Joardar V.S."/>
            <person name="Kiel J.A.K.W."/>
            <person name="Kovalchuk A."/>
            <person name="Martin J.F."/>
            <person name="Nierman W.C."/>
            <person name="Nijland J.G."/>
            <person name="Pronk J.T."/>
            <person name="Roubos J.A."/>
            <person name="van der Klei I.J."/>
            <person name="van Peij N.N.M.E."/>
            <person name="Veenhuis M."/>
            <person name="von Doehren H."/>
            <person name="Wagner C."/>
            <person name="Wortman J.R."/>
            <person name="Bovenberg R.A.L."/>
        </authorList>
    </citation>
    <scope>NUCLEOTIDE SEQUENCE [LARGE SCALE GENOMIC DNA]</scope>
    <source>
        <strain evidence="16">ATCC 28089 / DSM 1075 / NRRL 1951 / Wisconsin 54-1255</strain>
    </source>
</reference>
<dbReference type="SUPFAM" id="SSF52540">
    <property type="entry name" value="P-loop containing nucleoside triphosphate hydrolases"/>
    <property type="match status" value="1"/>
</dbReference>
<protein>
    <recommendedName>
        <fullName evidence="11">Kinesin-like protein</fullName>
    </recommendedName>
</protein>
<dbReference type="GO" id="GO:0007018">
    <property type="term" value="P:microtubule-based movement"/>
    <property type="evidence" value="ECO:0007669"/>
    <property type="project" value="InterPro"/>
</dbReference>
<dbReference type="InterPro" id="IPR027417">
    <property type="entry name" value="P-loop_NTPase"/>
</dbReference>
<evidence type="ECO:0000256" key="12">
    <source>
        <dbReference type="SAM" id="Coils"/>
    </source>
</evidence>
<feature type="domain" description="Kinesin motor" evidence="14">
    <location>
        <begin position="456"/>
        <end position="791"/>
    </location>
</feature>
<evidence type="ECO:0000256" key="9">
    <source>
        <dbReference type="ARBA" id="ARBA00023212"/>
    </source>
</evidence>
<feature type="compositionally biased region" description="Polar residues" evidence="13">
    <location>
        <begin position="64"/>
        <end position="73"/>
    </location>
</feature>
<dbReference type="STRING" id="500485.B6GZJ1"/>
<evidence type="ECO:0000256" key="8">
    <source>
        <dbReference type="ARBA" id="ARBA00023175"/>
    </source>
</evidence>
<feature type="coiled-coil region" evidence="12">
    <location>
        <begin position="359"/>
        <end position="386"/>
    </location>
</feature>
<dbReference type="GO" id="GO:0005874">
    <property type="term" value="C:microtubule"/>
    <property type="evidence" value="ECO:0007669"/>
    <property type="project" value="UniProtKB-KW"/>
</dbReference>
<evidence type="ECO:0000313" key="16">
    <source>
        <dbReference type="Proteomes" id="UP000000724"/>
    </source>
</evidence>
<keyword evidence="4 11" id="KW-0493">Microtubule</keyword>
<evidence type="ECO:0000256" key="2">
    <source>
        <dbReference type="ARBA" id="ARBA00010899"/>
    </source>
</evidence>
<feature type="coiled-coil region" evidence="12">
    <location>
        <begin position="419"/>
        <end position="456"/>
    </location>
</feature>
<evidence type="ECO:0000256" key="11">
    <source>
        <dbReference type="RuleBase" id="RU000394"/>
    </source>
</evidence>
<dbReference type="GO" id="GO:0008017">
    <property type="term" value="F:microtubule binding"/>
    <property type="evidence" value="ECO:0007669"/>
    <property type="project" value="InterPro"/>
</dbReference>
<dbReference type="CDD" id="cd01366">
    <property type="entry name" value="KISc_C_terminal"/>
    <property type="match status" value="1"/>
</dbReference>
<dbReference type="InterPro" id="IPR001752">
    <property type="entry name" value="Kinesin_motor_dom"/>
</dbReference>
<accession>B6GZJ1</accession>
<dbReference type="GO" id="GO:0005524">
    <property type="term" value="F:ATP binding"/>
    <property type="evidence" value="ECO:0007669"/>
    <property type="project" value="UniProtKB-UniRule"/>
</dbReference>
<organism evidence="15 16">
    <name type="scientific">Penicillium rubens (strain ATCC 28089 / DSM 1075 / NRRL 1951 / Wisconsin 54-1255)</name>
    <name type="common">Penicillium chrysogenum</name>
    <dbReference type="NCBI Taxonomy" id="500485"/>
    <lineage>
        <taxon>Eukaryota</taxon>
        <taxon>Fungi</taxon>
        <taxon>Dikarya</taxon>
        <taxon>Ascomycota</taxon>
        <taxon>Pezizomycotina</taxon>
        <taxon>Eurotiomycetes</taxon>
        <taxon>Eurotiomycetidae</taxon>
        <taxon>Eurotiales</taxon>
        <taxon>Aspergillaceae</taxon>
        <taxon>Penicillium</taxon>
        <taxon>Penicillium chrysogenum species complex</taxon>
    </lineage>
</organism>
<name>B6GZJ1_PENRW</name>
<feature type="compositionally biased region" description="Polar residues" evidence="13">
    <location>
        <begin position="90"/>
        <end position="132"/>
    </location>
</feature>
<dbReference type="InterPro" id="IPR019821">
    <property type="entry name" value="Kinesin_motor_CS"/>
</dbReference>
<dbReference type="InterPro" id="IPR036961">
    <property type="entry name" value="Kinesin_motor_dom_sf"/>
</dbReference>
<feature type="coiled-coil region" evidence="12">
    <location>
        <begin position="219"/>
        <end position="267"/>
    </location>
</feature>
<evidence type="ECO:0000259" key="14">
    <source>
        <dbReference type="PROSITE" id="PS50067"/>
    </source>
</evidence>
<dbReference type="GO" id="GO:0090307">
    <property type="term" value="P:mitotic spindle assembly"/>
    <property type="evidence" value="ECO:0007669"/>
    <property type="project" value="UniProtKB-ARBA"/>
</dbReference>
<gene>
    <name evidence="15" type="ORF">Pc12g13070</name>
    <name evidence="15" type="ORF">PCH_Pc12g13070</name>
</gene>
<dbReference type="Gene3D" id="3.40.850.10">
    <property type="entry name" value="Kinesin motor domain"/>
    <property type="match status" value="1"/>
</dbReference>
<dbReference type="OrthoDB" id="3176171at2759"/>
<sequence>MEGESTVNTPTLSFSCIGVYGNITNHLQTRTRSSTRTRLPQVGLREASSATTNSRSGIMAPGTIANNELTSPEATRPKTANPETKRPGSVTRQPSTTTRVHTRGNSYSSSTMSRPTAPTTRAANGSFSSTVGPGTRPATAMSRHQSSFNGRRPVGASIPRAASALDTHMEDASPSVLGKRKGPEWDQASREKSMEGLMQTIMAQVNQQGQASSGLKDTVELYKSRINELEASRDELKELNITQRVELDSLRNQLYAAEQARKEFTREHEIAMDDLCQRHRIELDSLQQQSSREIATVTDRHQEEVRDLKRRFDREIEDEKAARVSALGKLTSQSALDIQKSQIELERKDREITTLQDGLQARKADLDRERRTVQELKLNLDTASSNSVTLESSIRALKARIEFLESGREEQSKSFERCNQQMMDAFAETEAIKEKLRREETLRRKLHNQVQELKGNIRVFCRVRPSLNSEPASDLTLMQYPDEAEDGKEINILGPEEKSSLGTVNRKNNTFSFDRVFNPSAQNAEVFDEISQLVQSALDGYNVCIFCYGQTGSGKTHTMSSADGMIPRAVHQIYETAQGLEEKGWRYSMAGNFVEVYNENLNDLLGNPDELDKKKHEIRHDMQRGKTTITDITTVNLDSPEMVESILKNADANRSVAATKANERSSRSHSVFILKLTGQNHITGERSEGTLNLVDLAGSERLSHSGATGERLKETQNINRSLSSLGDVISALGQGKEGGHIPYRNSKLTYLLQFSLGGNSKTLMFVMVSPLQAHMSETLTSLKFATKVHNTHIGTAKRQARVRDA</sequence>
<dbReference type="PROSITE" id="PS00411">
    <property type="entry name" value="KINESIN_MOTOR_1"/>
    <property type="match status" value="1"/>
</dbReference>
<dbReference type="PROSITE" id="PS50067">
    <property type="entry name" value="KINESIN_MOTOR_2"/>
    <property type="match status" value="1"/>
</dbReference>
<keyword evidence="8 10" id="KW-0505">Motor protein</keyword>
<keyword evidence="9" id="KW-0206">Cytoskeleton</keyword>
<dbReference type="PRINTS" id="PR00380">
    <property type="entry name" value="KINESINHEAVY"/>
</dbReference>
<evidence type="ECO:0000256" key="7">
    <source>
        <dbReference type="ARBA" id="ARBA00023054"/>
    </source>
</evidence>
<dbReference type="GO" id="GO:0008569">
    <property type="term" value="F:minus-end-directed microtubule motor activity"/>
    <property type="evidence" value="ECO:0007669"/>
    <property type="project" value="UniProtKB-ARBA"/>
</dbReference>
<feature type="region of interest" description="Disordered" evidence="13">
    <location>
        <begin position="28"/>
        <end position="154"/>
    </location>
</feature>
<evidence type="ECO:0000256" key="1">
    <source>
        <dbReference type="ARBA" id="ARBA00004245"/>
    </source>
</evidence>
<dbReference type="PANTHER" id="PTHR47972">
    <property type="entry name" value="KINESIN-LIKE PROTEIN KLP-3"/>
    <property type="match status" value="1"/>
</dbReference>
<dbReference type="SMART" id="SM00129">
    <property type="entry name" value="KISc"/>
    <property type="match status" value="1"/>
</dbReference>